<accession>A0A7H0F5R7</accession>
<organism evidence="4 5">
    <name type="scientific">Cylindrospermopsis curvispora GIHE-G1</name>
    <dbReference type="NCBI Taxonomy" id="2666332"/>
    <lineage>
        <taxon>Bacteria</taxon>
        <taxon>Bacillati</taxon>
        <taxon>Cyanobacteriota</taxon>
        <taxon>Cyanophyceae</taxon>
        <taxon>Nostocales</taxon>
        <taxon>Aphanizomenonaceae</taxon>
        <taxon>Cylindrospermopsis</taxon>
    </lineage>
</organism>
<dbReference type="Proteomes" id="UP000516013">
    <property type="component" value="Plasmid p-r.curvispora1"/>
</dbReference>
<evidence type="ECO:0000256" key="1">
    <source>
        <dbReference type="ARBA" id="ARBA00006638"/>
    </source>
</evidence>
<gene>
    <name evidence="4" type="ORF">IAR63_18060</name>
</gene>
<dbReference type="KEGG" id="ccur:IAR63_18060"/>
<dbReference type="Pfam" id="PF04098">
    <property type="entry name" value="Rad52_Rad22"/>
    <property type="match status" value="1"/>
</dbReference>
<evidence type="ECO:0000313" key="4">
    <source>
        <dbReference type="EMBL" id="QNP31383.1"/>
    </source>
</evidence>
<dbReference type="EMBL" id="CP060823">
    <property type="protein sequence ID" value="QNP31383.1"/>
    <property type="molecule type" value="Genomic_DNA"/>
</dbReference>
<proteinExistence type="inferred from homology"/>
<name>A0A7H0F5R7_9CYAN</name>
<geneLocation type="plasmid" evidence="4 5">
    <name>p-r.curvispora1</name>
</geneLocation>
<dbReference type="GO" id="GO:0006281">
    <property type="term" value="P:DNA repair"/>
    <property type="evidence" value="ECO:0007669"/>
    <property type="project" value="UniProtKB-KW"/>
</dbReference>
<evidence type="ECO:0000256" key="2">
    <source>
        <dbReference type="ARBA" id="ARBA00022763"/>
    </source>
</evidence>
<keyword evidence="4" id="KW-0614">Plasmid</keyword>
<dbReference type="AlphaFoldDB" id="A0A7H0F5R7"/>
<keyword evidence="5" id="KW-1185">Reference proteome</keyword>
<keyword evidence="3" id="KW-0234">DNA repair</keyword>
<sequence length="237" mass="27498">MINQRQEQLKKIISELKKPLDPELHQIRDLPGGGKWVYLSWQVIRERLDQVCPDWTLDYSEITTIENHAFCRCGLTILDVRKEAFGNVTISVKSAQGKEITRGSFGDRVTAEAFKNAAEQWGIGRYIDDQVGTVRYLLQHVDMLREDIKRSLKLLANEYKIKVLPHNQDISTNVEKISDEQVKKIWFLIRNEFGLSNDDVKATLESFKFNGTRDIPKKEYNNFIDRLRSLSLQKQAS</sequence>
<reference evidence="4 5" key="1">
    <citation type="submission" date="2020-08" db="EMBL/GenBank/DDBJ databases">
        <title>Complete genome sequence of Raphidiopsis curvispora isolated from drinking water reservoir in South Korea.</title>
        <authorList>
            <person name="Jeong J."/>
        </authorList>
    </citation>
    <scope>NUCLEOTIDE SEQUENCE [LARGE SCALE GENOMIC DNA]</scope>
    <source>
        <strain evidence="4 5">GIHE-G1</strain>
        <plasmid evidence="4 5">p-r.curvispora1</plasmid>
    </source>
</reference>
<protein>
    <recommendedName>
        <fullName evidence="6">ERF family protein</fullName>
    </recommendedName>
</protein>
<evidence type="ECO:0008006" key="6">
    <source>
        <dbReference type="Google" id="ProtNLM"/>
    </source>
</evidence>
<evidence type="ECO:0000313" key="5">
    <source>
        <dbReference type="Proteomes" id="UP000516013"/>
    </source>
</evidence>
<dbReference type="RefSeq" id="WP_187707556.1">
    <property type="nucleotide sequence ID" value="NZ_CP060823.1"/>
</dbReference>
<keyword evidence="2" id="KW-0227">DNA damage</keyword>
<dbReference type="InterPro" id="IPR041247">
    <property type="entry name" value="Rad52_fam"/>
</dbReference>
<comment type="similarity">
    <text evidence="1">Belongs to the RAD52 family.</text>
</comment>
<evidence type="ECO:0000256" key="3">
    <source>
        <dbReference type="ARBA" id="ARBA00023204"/>
    </source>
</evidence>